<dbReference type="GO" id="GO:0016887">
    <property type="term" value="F:ATP hydrolysis activity"/>
    <property type="evidence" value="ECO:0007669"/>
    <property type="project" value="InterPro"/>
</dbReference>
<evidence type="ECO:0000313" key="9">
    <source>
        <dbReference type="Proteomes" id="UP001221898"/>
    </source>
</evidence>
<evidence type="ECO:0000256" key="2">
    <source>
        <dbReference type="ARBA" id="ARBA00022692"/>
    </source>
</evidence>
<dbReference type="Pfam" id="PF12698">
    <property type="entry name" value="ABC2_membrane_3"/>
    <property type="match status" value="1"/>
</dbReference>
<keyword evidence="2 6" id="KW-0812">Transmembrane</keyword>
<organism evidence="8 9">
    <name type="scientific">Aldrovandia affinis</name>
    <dbReference type="NCBI Taxonomy" id="143900"/>
    <lineage>
        <taxon>Eukaryota</taxon>
        <taxon>Metazoa</taxon>
        <taxon>Chordata</taxon>
        <taxon>Craniata</taxon>
        <taxon>Vertebrata</taxon>
        <taxon>Euteleostomi</taxon>
        <taxon>Actinopterygii</taxon>
        <taxon>Neopterygii</taxon>
        <taxon>Teleostei</taxon>
        <taxon>Notacanthiformes</taxon>
        <taxon>Halosauridae</taxon>
        <taxon>Aldrovandia</taxon>
    </lineage>
</organism>
<dbReference type="EMBL" id="JAINUG010000006">
    <property type="protein sequence ID" value="KAJ8416454.1"/>
    <property type="molecule type" value="Genomic_DNA"/>
</dbReference>
<keyword evidence="9" id="KW-1185">Reference proteome</keyword>
<dbReference type="PANTHER" id="PTHR19229:SF234">
    <property type="entry name" value="ATP-BINDING CASSETTE SUB-FAMILY A MEMBER 1-LIKE"/>
    <property type="match status" value="1"/>
</dbReference>
<evidence type="ECO:0000259" key="7">
    <source>
        <dbReference type="PROSITE" id="PS50893"/>
    </source>
</evidence>
<gene>
    <name evidence="8" type="ORF">AAFF_G00357420</name>
</gene>
<dbReference type="GO" id="GO:0016020">
    <property type="term" value="C:membrane"/>
    <property type="evidence" value="ECO:0007669"/>
    <property type="project" value="UniProtKB-SubCell"/>
</dbReference>
<sequence length="476" mass="53370">MTLAWIYSVAMLVKSIVQEKEARLKETVRMMGLKHGTYWLSWLFSSVVPLTISAFLLAMILKYGKVLRYSDPSVIFVFLLVFCISTIMECFFISVFFSKANLAAACGGLIYFVLYLPHILCYAWRDVMSFSVKLAVSLLSSVAFGYGCENFARYEEQGIGIQWSNIAQSPEEGERYTFIVSIIMMLIDSVIYWLLTWYIENVFPGGMQRKLSVAIAFVGGSKIIILDEPTAGVDPYARRGIWELLLKYKQGRTIILSTHHMDEADILGDRIAIISHGKMCCSGSSLFLKKCFGSGYYLTLVKAGAEKMSTQRSRIRQAEVVKGDDSSQSSSPDEGIGSQSGSDPDLSGIKNVSLLLWRHVPEAIFLESIGQEITYILPYTGARDGTFSLLFKDLDLEMSNLGITSYGISDTTLEEVKGKHTNRIEDSESAESTNGKGSRVIVGWELIRRQFLALFVKRFHHARRSRKGLIAQVLYL</sequence>
<feature type="transmembrane region" description="Helical" evidence="6">
    <location>
        <begin position="39"/>
        <end position="61"/>
    </location>
</feature>
<evidence type="ECO:0000256" key="6">
    <source>
        <dbReference type="SAM" id="Phobius"/>
    </source>
</evidence>
<feature type="transmembrane region" description="Helical" evidence="6">
    <location>
        <begin position="102"/>
        <end position="124"/>
    </location>
</feature>
<dbReference type="SUPFAM" id="SSF52540">
    <property type="entry name" value="P-loop containing nucleoside triphosphate hydrolases"/>
    <property type="match status" value="1"/>
</dbReference>
<dbReference type="GO" id="GO:0033700">
    <property type="term" value="P:phospholipid efflux"/>
    <property type="evidence" value="ECO:0007669"/>
    <property type="project" value="TreeGrafter"/>
</dbReference>
<reference evidence="8" key="1">
    <citation type="journal article" date="2023" name="Science">
        <title>Genome structures resolve the early diversification of teleost fishes.</title>
        <authorList>
            <person name="Parey E."/>
            <person name="Louis A."/>
            <person name="Montfort J."/>
            <person name="Bouchez O."/>
            <person name="Roques C."/>
            <person name="Iampietro C."/>
            <person name="Lluch J."/>
            <person name="Castinel A."/>
            <person name="Donnadieu C."/>
            <person name="Desvignes T."/>
            <person name="Floi Bucao C."/>
            <person name="Jouanno E."/>
            <person name="Wen M."/>
            <person name="Mejri S."/>
            <person name="Dirks R."/>
            <person name="Jansen H."/>
            <person name="Henkel C."/>
            <person name="Chen W.J."/>
            <person name="Zahm M."/>
            <person name="Cabau C."/>
            <person name="Klopp C."/>
            <person name="Thompson A.W."/>
            <person name="Robinson-Rechavi M."/>
            <person name="Braasch I."/>
            <person name="Lecointre G."/>
            <person name="Bobe J."/>
            <person name="Postlethwait J.H."/>
            <person name="Berthelot C."/>
            <person name="Roest Crollius H."/>
            <person name="Guiguen Y."/>
        </authorList>
    </citation>
    <scope>NUCLEOTIDE SEQUENCE</scope>
    <source>
        <strain evidence="8">NC1722</strain>
    </source>
</reference>
<feature type="transmembrane region" description="Helical" evidence="6">
    <location>
        <begin position="73"/>
        <end position="96"/>
    </location>
</feature>
<dbReference type="InterPro" id="IPR003959">
    <property type="entry name" value="ATPase_AAA_core"/>
</dbReference>
<dbReference type="Pfam" id="PF13304">
    <property type="entry name" value="AAA_21"/>
    <property type="match status" value="1"/>
</dbReference>
<dbReference type="InterPro" id="IPR027417">
    <property type="entry name" value="P-loop_NTPase"/>
</dbReference>
<dbReference type="InterPro" id="IPR003439">
    <property type="entry name" value="ABC_transporter-like_ATP-bd"/>
</dbReference>
<keyword evidence="3 6" id="KW-1133">Transmembrane helix</keyword>
<dbReference type="PROSITE" id="PS50893">
    <property type="entry name" value="ABC_TRANSPORTER_2"/>
    <property type="match status" value="1"/>
</dbReference>
<evidence type="ECO:0000313" key="8">
    <source>
        <dbReference type="EMBL" id="KAJ8416454.1"/>
    </source>
</evidence>
<dbReference type="Gene3D" id="3.40.50.300">
    <property type="entry name" value="P-loop containing nucleotide triphosphate hydrolases"/>
    <property type="match status" value="1"/>
</dbReference>
<dbReference type="AlphaFoldDB" id="A0AAD7T8M5"/>
<feature type="region of interest" description="Disordered" evidence="5">
    <location>
        <begin position="314"/>
        <end position="344"/>
    </location>
</feature>
<name>A0AAD7T8M5_9TELE</name>
<dbReference type="GO" id="GO:0090556">
    <property type="term" value="F:phosphatidylserine floppase activity"/>
    <property type="evidence" value="ECO:0007669"/>
    <property type="project" value="TreeGrafter"/>
</dbReference>
<proteinExistence type="predicted"/>
<evidence type="ECO:0000256" key="4">
    <source>
        <dbReference type="ARBA" id="ARBA00023136"/>
    </source>
</evidence>
<feature type="domain" description="ABC transporter" evidence="7">
    <location>
        <begin position="28"/>
        <end position="301"/>
    </location>
</feature>
<accession>A0AAD7T8M5</accession>
<evidence type="ECO:0000256" key="3">
    <source>
        <dbReference type="ARBA" id="ARBA00022989"/>
    </source>
</evidence>
<dbReference type="Proteomes" id="UP001221898">
    <property type="component" value="Unassembled WGS sequence"/>
</dbReference>
<dbReference type="InterPro" id="IPR026082">
    <property type="entry name" value="ABCA"/>
</dbReference>
<evidence type="ECO:0000256" key="5">
    <source>
        <dbReference type="SAM" id="MobiDB-lite"/>
    </source>
</evidence>
<dbReference type="GO" id="GO:0140359">
    <property type="term" value="F:ABC-type transporter activity"/>
    <property type="evidence" value="ECO:0007669"/>
    <property type="project" value="InterPro"/>
</dbReference>
<evidence type="ECO:0000256" key="1">
    <source>
        <dbReference type="ARBA" id="ARBA00004141"/>
    </source>
</evidence>
<comment type="caution">
    <text evidence="8">The sequence shown here is derived from an EMBL/GenBank/DDBJ whole genome shotgun (WGS) entry which is preliminary data.</text>
</comment>
<feature type="compositionally biased region" description="Basic and acidic residues" evidence="5">
    <location>
        <begin position="316"/>
        <end position="325"/>
    </location>
</feature>
<dbReference type="GO" id="GO:0005524">
    <property type="term" value="F:ATP binding"/>
    <property type="evidence" value="ECO:0007669"/>
    <property type="project" value="InterPro"/>
</dbReference>
<protein>
    <recommendedName>
        <fullName evidence="7">ABC transporter domain-containing protein</fullName>
    </recommendedName>
</protein>
<comment type="subcellular location">
    <subcellularLocation>
        <location evidence="1">Membrane</location>
        <topology evidence="1">Multi-pass membrane protein</topology>
    </subcellularLocation>
</comment>
<feature type="compositionally biased region" description="Polar residues" evidence="5">
    <location>
        <begin position="326"/>
        <end position="342"/>
    </location>
</feature>
<dbReference type="GO" id="GO:0090554">
    <property type="term" value="F:phosphatidylcholine floppase activity"/>
    <property type="evidence" value="ECO:0007669"/>
    <property type="project" value="TreeGrafter"/>
</dbReference>
<keyword evidence="4 6" id="KW-0472">Membrane</keyword>
<feature type="transmembrane region" description="Helical" evidence="6">
    <location>
        <begin position="176"/>
        <end position="199"/>
    </location>
</feature>
<dbReference type="PANTHER" id="PTHR19229">
    <property type="entry name" value="ATP-BINDING CASSETTE TRANSPORTER SUBFAMILY A ABCA"/>
    <property type="match status" value="1"/>
</dbReference>
<dbReference type="InterPro" id="IPR013525">
    <property type="entry name" value="ABC2_TM"/>
</dbReference>